<evidence type="ECO:0000313" key="2">
    <source>
        <dbReference type="EMBL" id="KAK2955939.1"/>
    </source>
</evidence>
<accession>A0ABQ9XWU4</accession>
<gene>
    <name evidence="2" type="ORF">BLNAU_9099</name>
</gene>
<evidence type="ECO:0000256" key="1">
    <source>
        <dbReference type="SAM" id="SignalP"/>
    </source>
</evidence>
<proteinExistence type="predicted"/>
<feature type="signal peptide" evidence="1">
    <location>
        <begin position="1"/>
        <end position="22"/>
    </location>
</feature>
<organism evidence="2 3">
    <name type="scientific">Blattamonas nauphoetae</name>
    <dbReference type="NCBI Taxonomy" id="2049346"/>
    <lineage>
        <taxon>Eukaryota</taxon>
        <taxon>Metamonada</taxon>
        <taxon>Preaxostyla</taxon>
        <taxon>Oxymonadida</taxon>
        <taxon>Blattamonas</taxon>
    </lineage>
</organism>
<name>A0ABQ9XWU4_9EUKA</name>
<reference evidence="2 3" key="1">
    <citation type="journal article" date="2022" name="bioRxiv">
        <title>Genomics of Preaxostyla Flagellates Illuminates Evolutionary Transitions and the Path Towards Mitochondrial Loss.</title>
        <authorList>
            <person name="Novak L.V.F."/>
            <person name="Treitli S.C."/>
            <person name="Pyrih J."/>
            <person name="Halakuc P."/>
            <person name="Pipaliya S.V."/>
            <person name="Vacek V."/>
            <person name="Brzon O."/>
            <person name="Soukal P."/>
            <person name="Eme L."/>
            <person name="Dacks J.B."/>
            <person name="Karnkowska A."/>
            <person name="Elias M."/>
            <person name="Hampl V."/>
        </authorList>
    </citation>
    <scope>NUCLEOTIDE SEQUENCE [LARGE SCALE GENOMIC DNA]</scope>
    <source>
        <strain evidence="2">NAU3</strain>
        <tissue evidence="2">Gut</tissue>
    </source>
</reference>
<comment type="caution">
    <text evidence="2">The sequence shown here is derived from an EMBL/GenBank/DDBJ whole genome shotgun (WGS) entry which is preliminary data.</text>
</comment>
<dbReference type="Proteomes" id="UP001281761">
    <property type="component" value="Unassembled WGS sequence"/>
</dbReference>
<evidence type="ECO:0000313" key="3">
    <source>
        <dbReference type="Proteomes" id="UP001281761"/>
    </source>
</evidence>
<dbReference type="EMBL" id="JARBJD010000061">
    <property type="protein sequence ID" value="KAK2955939.1"/>
    <property type="molecule type" value="Genomic_DNA"/>
</dbReference>
<feature type="chain" id="PRO_5046109451" evidence="1">
    <location>
        <begin position="23"/>
        <end position="490"/>
    </location>
</feature>
<keyword evidence="1" id="KW-0732">Signal</keyword>
<protein>
    <submittedName>
        <fullName evidence="2">Uncharacterized protein</fullName>
    </submittedName>
</protein>
<keyword evidence="3" id="KW-1185">Reference proteome</keyword>
<sequence length="490" mass="54534">MEMLVFLIHFSSALVRLALVKAGLIPQLMTTLNPLSLSFDEAVDIHTDLMSNIIGTVWLATPDGLTRLEIEDRNEQQAIHETVLKQIVVPSEKYISHLCLNRFSIVDRRQSDNLMDLLTKFLRISPTIQLLCQSPSIVPTLSLPTLTLLPIRSNQFFPSHPSFVISQEPRLNNEEPTQSEQILLRTMRKAGFDEHPRNKTTNKQHLTMLPICVCSQSLMDRGAVPGHLRMISLVPTQHQLSPPTPSTVFPHPGCPTAVSRSFGDCECWSEGATTTALDRRPFLCPTNDSWDPHTDTALKSHQPAKTSDSANTLGVCSCLVDAVLIRSAIWTNTIDSDNKECTLLLIYAGLNETDQSIPTFNRIILASESRPTRTASSPLTSPSQPLLSLTTTVQAAKALSPWASWMGTSFGRSGRLGKSNPWCNKRVDGFEVGVWLFWGGGALVWRRRVRKGLPGIASWCVSLDDRHHLLRHLSRAVPLWKTIRRSMDGC</sequence>